<evidence type="ECO:0000313" key="3">
    <source>
        <dbReference type="Proteomes" id="UP000246352"/>
    </source>
</evidence>
<name>A0A317PWG4_9HYPH</name>
<dbReference type="RefSeq" id="WP_110030319.1">
    <property type="nucleotide sequence ID" value="NZ_QGTR01000001.1"/>
</dbReference>
<dbReference type="EMBL" id="QGTR01000001">
    <property type="protein sequence ID" value="PWW03810.1"/>
    <property type="molecule type" value="Genomic_DNA"/>
</dbReference>
<feature type="compositionally biased region" description="Basic and acidic residues" evidence="1">
    <location>
        <begin position="586"/>
        <end position="596"/>
    </location>
</feature>
<dbReference type="InterPro" id="IPR023825">
    <property type="entry name" value="CRISPR-assoc_RAMP_BGP1436"/>
</dbReference>
<dbReference type="NCBIfam" id="TIGR03986">
    <property type="entry name" value="TIGR03986 family CRISPR-associated RAMP protein"/>
    <property type="match status" value="1"/>
</dbReference>
<feature type="region of interest" description="Disordered" evidence="1">
    <location>
        <begin position="586"/>
        <end position="607"/>
    </location>
</feature>
<feature type="region of interest" description="Disordered" evidence="1">
    <location>
        <begin position="62"/>
        <end position="93"/>
    </location>
</feature>
<evidence type="ECO:0000256" key="1">
    <source>
        <dbReference type="SAM" id="MobiDB-lite"/>
    </source>
</evidence>
<feature type="compositionally biased region" description="Basic and acidic residues" evidence="1">
    <location>
        <begin position="76"/>
        <end position="87"/>
    </location>
</feature>
<organism evidence="2 3">
    <name type="scientific">Hoeflea marina</name>
    <dbReference type="NCBI Taxonomy" id="274592"/>
    <lineage>
        <taxon>Bacteria</taxon>
        <taxon>Pseudomonadati</taxon>
        <taxon>Pseudomonadota</taxon>
        <taxon>Alphaproteobacteria</taxon>
        <taxon>Hyphomicrobiales</taxon>
        <taxon>Rhizobiaceae</taxon>
        <taxon>Hoeflea</taxon>
    </lineage>
</organism>
<dbReference type="Proteomes" id="UP000246352">
    <property type="component" value="Unassembled WGS sequence"/>
</dbReference>
<comment type="caution">
    <text evidence="2">The sequence shown here is derived from an EMBL/GenBank/DDBJ whole genome shotgun (WGS) entry which is preliminary data.</text>
</comment>
<dbReference type="OrthoDB" id="5362408at2"/>
<dbReference type="AlphaFoldDB" id="A0A317PWG4"/>
<keyword evidence="3" id="KW-1185">Reference proteome</keyword>
<reference evidence="2 3" key="1">
    <citation type="submission" date="2018-05" db="EMBL/GenBank/DDBJ databases">
        <title>Genomic Encyclopedia of Type Strains, Phase IV (KMG-IV): sequencing the most valuable type-strain genomes for metagenomic binning, comparative biology and taxonomic classification.</title>
        <authorList>
            <person name="Goeker M."/>
        </authorList>
    </citation>
    <scope>NUCLEOTIDE SEQUENCE [LARGE SCALE GENOMIC DNA]</scope>
    <source>
        <strain evidence="2 3">DSM 16791</strain>
    </source>
</reference>
<feature type="region of interest" description="Disordered" evidence="1">
    <location>
        <begin position="784"/>
        <end position="814"/>
    </location>
</feature>
<sequence>MALDEGGEKAARRMAEFGGRLKLFPDNKDVSKELKNVLYGFTTDETLEDVVARALELLAEKPAAPSASQPGSGARSADRRPSGKRPSENSVPLDRLSQPYRFIDLPDRVAMPEPGVAGAALNDPLPDGFSARILVDWIAESPLLIGGAAEGKGQDGGAVEPLSIGGRHVLPGATLRGLTRAVTEIVSYAKMTQGNWHYRFGLRDFVHPYYATESGVSKVKEVKGGFLRIRPAQSGDDAGKVVELGGESLVYELSCGLDWGHVRIPSLAALGVPGHLLAPQQNNRGHTGYPRWTAAPVFDDSKVDGKYTLLKMGRGNAIDFSRQHAFRLVEKTYDKAVYDADPSGSMQGVMVVAGKLPGSGNKIYEYFVTPDPKAPVRAIDKDIAILFERMHSRPGKGDRLEAEGNWATLRKLAMKDPGIPVFHVGDPAAPTQGSGFFFGLTRLFKIPHKRSVGEVLYGRQPAHRPKFSDHYENVDFAEALFGYVIEPRDWLMEDADLSRAPDSVARKGRVAFSFAPLSTRTPARISTPVEVIQMAPRASFAPFYLRGTEKDFSAADARIAGRKAYFPQFSKPDYPGALKRFAAFGEKQKQDVRDSSQGKNPSPDTLSRLKFLVPEKDRPLEFTGEIRLHNVTAAEIGAILFAITHGGDAQKRFRHMIGRGKPFGAGQMRIGRVVVKAEANGPLGEPLLRPSTPEEMFDPVTGHGFAEGGGLSLQPFLEAFETHMRGQVGAAWPLQSAAICEWLGMSDPAPGTALAEAGRLVYKAYEADPATEKPVKPFGAYRALREATQQMHSTDKPRGGDRLLPAPRADPPRR</sequence>
<gene>
    <name evidence="2" type="ORF">DFR52_101498</name>
</gene>
<evidence type="ECO:0000313" key="2">
    <source>
        <dbReference type="EMBL" id="PWW03810.1"/>
    </source>
</evidence>
<accession>A0A317PWG4</accession>
<proteinExistence type="predicted"/>
<protein>
    <submittedName>
        <fullName evidence="2">CRISPR-associated protein (TIGR03986 family)</fullName>
    </submittedName>
</protein>
<feature type="compositionally biased region" description="Low complexity" evidence="1">
    <location>
        <begin position="62"/>
        <end position="75"/>
    </location>
</feature>